<name>A0A822Z8F1_NELNU</name>
<comment type="subcellular location">
    <subcellularLocation>
        <location evidence="1">Membrane</location>
        <topology evidence="1">Single-pass type I membrane protein</topology>
    </subcellularLocation>
</comment>
<dbReference type="PANTHER" id="PTHR27005">
    <property type="entry name" value="WALL-ASSOCIATED RECEPTOR KINASE-LIKE 21"/>
    <property type="match status" value="1"/>
</dbReference>
<evidence type="ECO:0000256" key="14">
    <source>
        <dbReference type="SAM" id="SignalP"/>
    </source>
</evidence>
<keyword evidence="12" id="KW-0325">Glycoprotein</keyword>
<sequence>MALVVLLIQILLLWPTPATSSNISVAKPGCQEKCGNITVPNPFGFGDASCYRPGYDVKCNHSFVPPKLFLGNDSDRPRGTEQLEVLEISLLQGQLRINSFVAYDCYNDSYVKTNSSAMWINLNDCPYRTILATGCSTICLYDGENFMKNGTCSGVGCCQTTSMLGLKQFVVEVDSTFNHSDITRYSPCSFAFMVDNEWYSFSTIDLLGRNFYSRTGGKVPLVLDWAIEKYLCENASTNDPFYACGKNSECYNSPNGLGYLCNCSRGYQGNPYLPDGCQGNIWYIFYEFLYPKLNFVHYTGVGVGVFSMVFSVYWLYQVFKKKQINKRKKRFFKRNGGLLLQQQIPEEGNIEKIKVFEAEELESATDHYNVERILGQGGQGTVYKGMLSNGRTVAIKKSKIVDESQLTQFINEVVLLSQINHRNIVKLLGCCLETEIPLLVYEFISGGTLHDLLHNYNEDFPFLWDDRLRIAMEKNLVEILDPRILKEGKGNEIEVVANLAMRCLNWNGKERPTMKEVVVELEGLRMPERNSLIQKNNQEGECYISETSSLWDTGSTSVGFKSSESSFTSLLDEQPLLHKTSSK</sequence>
<keyword evidence="5 14" id="KW-0732">Signal</keyword>
<evidence type="ECO:0000256" key="13">
    <source>
        <dbReference type="SAM" id="Phobius"/>
    </source>
</evidence>
<keyword evidence="17" id="KW-1185">Reference proteome</keyword>
<evidence type="ECO:0000313" key="16">
    <source>
        <dbReference type="EMBL" id="DAD42644.1"/>
    </source>
</evidence>
<evidence type="ECO:0000259" key="15">
    <source>
        <dbReference type="PROSITE" id="PS50011"/>
    </source>
</evidence>
<keyword evidence="7" id="KW-0418">Kinase</keyword>
<dbReference type="Gene3D" id="3.30.200.20">
    <property type="entry name" value="Phosphorylase Kinase, domain 1"/>
    <property type="match status" value="1"/>
</dbReference>
<dbReference type="Gene3D" id="1.10.510.10">
    <property type="entry name" value="Transferase(Phosphotransferase) domain 1"/>
    <property type="match status" value="1"/>
</dbReference>
<dbReference type="EMBL" id="DUZY01000006">
    <property type="protein sequence ID" value="DAD42644.1"/>
    <property type="molecule type" value="Genomic_DNA"/>
</dbReference>
<dbReference type="GO" id="GO:0030247">
    <property type="term" value="F:polysaccharide binding"/>
    <property type="evidence" value="ECO:0007669"/>
    <property type="project" value="InterPro"/>
</dbReference>
<keyword evidence="10 13" id="KW-0472">Membrane</keyword>
<evidence type="ECO:0000256" key="6">
    <source>
        <dbReference type="ARBA" id="ARBA00022741"/>
    </source>
</evidence>
<evidence type="ECO:0000256" key="3">
    <source>
        <dbReference type="ARBA" id="ARBA00022679"/>
    </source>
</evidence>
<evidence type="ECO:0000256" key="4">
    <source>
        <dbReference type="ARBA" id="ARBA00022692"/>
    </source>
</evidence>
<dbReference type="InterPro" id="IPR011009">
    <property type="entry name" value="Kinase-like_dom_sf"/>
</dbReference>
<keyword evidence="4 13" id="KW-0812">Transmembrane</keyword>
<dbReference type="GO" id="GO:0004674">
    <property type="term" value="F:protein serine/threonine kinase activity"/>
    <property type="evidence" value="ECO:0007669"/>
    <property type="project" value="UniProtKB-KW"/>
</dbReference>
<dbReference type="GO" id="GO:0005524">
    <property type="term" value="F:ATP binding"/>
    <property type="evidence" value="ECO:0007669"/>
    <property type="project" value="UniProtKB-KW"/>
</dbReference>
<protein>
    <recommendedName>
        <fullName evidence="15">Protein kinase domain-containing protein</fullName>
    </recommendedName>
</protein>
<gene>
    <name evidence="16" type="ORF">HUJ06_000874</name>
</gene>
<dbReference type="InterPro" id="IPR045274">
    <property type="entry name" value="WAK-like"/>
</dbReference>
<feature type="transmembrane region" description="Helical" evidence="13">
    <location>
        <begin position="295"/>
        <end position="319"/>
    </location>
</feature>
<keyword evidence="2" id="KW-0723">Serine/threonine-protein kinase</keyword>
<evidence type="ECO:0000256" key="7">
    <source>
        <dbReference type="ARBA" id="ARBA00022777"/>
    </source>
</evidence>
<dbReference type="GO" id="GO:0007166">
    <property type="term" value="P:cell surface receptor signaling pathway"/>
    <property type="evidence" value="ECO:0007669"/>
    <property type="project" value="InterPro"/>
</dbReference>
<keyword evidence="8" id="KW-0067">ATP-binding</keyword>
<evidence type="ECO:0000256" key="12">
    <source>
        <dbReference type="ARBA" id="ARBA00023180"/>
    </source>
</evidence>
<dbReference type="InterPro" id="IPR025287">
    <property type="entry name" value="WAK_GUB"/>
</dbReference>
<keyword evidence="11" id="KW-1015">Disulfide bond</keyword>
<organism evidence="16 17">
    <name type="scientific">Nelumbo nucifera</name>
    <name type="common">Sacred lotus</name>
    <dbReference type="NCBI Taxonomy" id="4432"/>
    <lineage>
        <taxon>Eukaryota</taxon>
        <taxon>Viridiplantae</taxon>
        <taxon>Streptophyta</taxon>
        <taxon>Embryophyta</taxon>
        <taxon>Tracheophyta</taxon>
        <taxon>Spermatophyta</taxon>
        <taxon>Magnoliopsida</taxon>
        <taxon>Proteales</taxon>
        <taxon>Nelumbonaceae</taxon>
        <taxon>Nelumbo</taxon>
    </lineage>
</organism>
<reference evidence="16 17" key="1">
    <citation type="journal article" date="2020" name="Mol. Biol. Evol.">
        <title>Distinct Expression and Methylation Patterns for Genes with Different Fates following a Single Whole-Genome Duplication in Flowering Plants.</title>
        <authorList>
            <person name="Shi T."/>
            <person name="Rahmani R.S."/>
            <person name="Gugger P.F."/>
            <person name="Wang M."/>
            <person name="Li H."/>
            <person name="Zhang Y."/>
            <person name="Li Z."/>
            <person name="Wang Q."/>
            <person name="Van de Peer Y."/>
            <person name="Marchal K."/>
            <person name="Chen J."/>
        </authorList>
    </citation>
    <scope>NUCLEOTIDE SEQUENCE [LARGE SCALE GENOMIC DNA]</scope>
    <source>
        <tissue evidence="16">Leaf</tissue>
    </source>
</reference>
<proteinExistence type="predicted"/>
<keyword evidence="9 13" id="KW-1133">Transmembrane helix</keyword>
<feature type="chain" id="PRO_5032693751" description="Protein kinase domain-containing protein" evidence="14">
    <location>
        <begin position="21"/>
        <end position="583"/>
    </location>
</feature>
<keyword evidence="6" id="KW-0547">Nucleotide-binding</keyword>
<feature type="signal peptide" evidence="14">
    <location>
        <begin position="1"/>
        <end position="20"/>
    </location>
</feature>
<evidence type="ECO:0000256" key="9">
    <source>
        <dbReference type="ARBA" id="ARBA00022989"/>
    </source>
</evidence>
<evidence type="ECO:0000256" key="5">
    <source>
        <dbReference type="ARBA" id="ARBA00022729"/>
    </source>
</evidence>
<evidence type="ECO:0000256" key="8">
    <source>
        <dbReference type="ARBA" id="ARBA00022840"/>
    </source>
</evidence>
<dbReference type="InterPro" id="IPR000719">
    <property type="entry name" value="Prot_kinase_dom"/>
</dbReference>
<evidence type="ECO:0000256" key="11">
    <source>
        <dbReference type="ARBA" id="ARBA00023157"/>
    </source>
</evidence>
<evidence type="ECO:0000256" key="10">
    <source>
        <dbReference type="ARBA" id="ARBA00023136"/>
    </source>
</evidence>
<dbReference type="PROSITE" id="PS50011">
    <property type="entry name" value="PROTEIN_KINASE_DOM"/>
    <property type="match status" value="1"/>
</dbReference>
<evidence type="ECO:0000313" key="17">
    <source>
        <dbReference type="Proteomes" id="UP000607653"/>
    </source>
</evidence>
<dbReference type="GO" id="GO:0016020">
    <property type="term" value="C:membrane"/>
    <property type="evidence" value="ECO:0007669"/>
    <property type="project" value="UniProtKB-SubCell"/>
</dbReference>
<dbReference type="AlphaFoldDB" id="A0A822Z8F1"/>
<keyword evidence="3" id="KW-0808">Transferase</keyword>
<dbReference type="Pfam" id="PF13947">
    <property type="entry name" value="GUB_WAK_bind"/>
    <property type="match status" value="1"/>
</dbReference>
<accession>A0A822Z8F1</accession>
<dbReference type="Proteomes" id="UP000607653">
    <property type="component" value="Unassembled WGS sequence"/>
</dbReference>
<dbReference type="PANTHER" id="PTHR27005:SF515">
    <property type="entry name" value="WALL-ASSOCIATED RECEPTOR KINASE-LIKE 10-RELATED"/>
    <property type="match status" value="1"/>
</dbReference>
<evidence type="ECO:0000256" key="1">
    <source>
        <dbReference type="ARBA" id="ARBA00004479"/>
    </source>
</evidence>
<comment type="caution">
    <text evidence="16">The sequence shown here is derived from an EMBL/GenBank/DDBJ whole genome shotgun (WGS) entry which is preliminary data.</text>
</comment>
<feature type="domain" description="Protein kinase" evidence="15">
    <location>
        <begin position="368"/>
        <end position="583"/>
    </location>
</feature>
<dbReference type="InterPro" id="IPR001245">
    <property type="entry name" value="Ser-Thr/Tyr_kinase_cat_dom"/>
</dbReference>
<evidence type="ECO:0000256" key="2">
    <source>
        <dbReference type="ARBA" id="ARBA00022527"/>
    </source>
</evidence>
<dbReference type="Pfam" id="PF07714">
    <property type="entry name" value="PK_Tyr_Ser-Thr"/>
    <property type="match status" value="1"/>
</dbReference>
<dbReference type="SUPFAM" id="SSF56112">
    <property type="entry name" value="Protein kinase-like (PK-like)"/>
    <property type="match status" value="1"/>
</dbReference>
<dbReference type="FunFam" id="3.30.200.20:FF:000043">
    <property type="entry name" value="Wall-associated receptor kinase 2"/>
    <property type="match status" value="1"/>
</dbReference>